<protein>
    <submittedName>
        <fullName evidence="1">Uncharacterized protein</fullName>
    </submittedName>
</protein>
<dbReference type="AlphaFoldDB" id="A0A918GQF0"/>
<dbReference type="EMBL" id="BMRB01000005">
    <property type="protein sequence ID" value="GGS50166.1"/>
    <property type="molecule type" value="Genomic_DNA"/>
</dbReference>
<reference evidence="1" key="2">
    <citation type="submission" date="2020-09" db="EMBL/GenBank/DDBJ databases">
        <authorList>
            <person name="Sun Q."/>
            <person name="Ohkuma M."/>
        </authorList>
    </citation>
    <scope>NUCLEOTIDE SEQUENCE</scope>
    <source>
        <strain evidence="1">JCM 3276</strain>
    </source>
</reference>
<organism evidence="1 2">
    <name type="scientific">Actinokineospora fastidiosa</name>
    <dbReference type="NCBI Taxonomy" id="1816"/>
    <lineage>
        <taxon>Bacteria</taxon>
        <taxon>Bacillati</taxon>
        <taxon>Actinomycetota</taxon>
        <taxon>Actinomycetes</taxon>
        <taxon>Pseudonocardiales</taxon>
        <taxon>Pseudonocardiaceae</taxon>
        <taxon>Actinokineospora</taxon>
    </lineage>
</organism>
<sequence>MPAATPTVADFTDFVRHLMAEGWSRLPTEFAGFLACRVWSDDSADTVVVFDLDHVHARRESADGTVTWLFDGDLGSVRHALAGLAPPIDAGLV</sequence>
<accession>A0A918GQF0</accession>
<gene>
    <name evidence="1" type="ORF">GCM10010171_51660</name>
</gene>
<dbReference type="Proteomes" id="UP000660680">
    <property type="component" value="Unassembled WGS sequence"/>
</dbReference>
<dbReference type="RefSeq" id="WP_189213167.1">
    <property type="nucleotide sequence ID" value="NZ_BMRB01000005.1"/>
</dbReference>
<reference evidence="1" key="1">
    <citation type="journal article" date="2014" name="Int. J. Syst. Evol. Microbiol.">
        <title>Complete genome sequence of Corynebacterium casei LMG S-19264T (=DSM 44701T), isolated from a smear-ripened cheese.</title>
        <authorList>
            <consortium name="US DOE Joint Genome Institute (JGI-PGF)"/>
            <person name="Walter F."/>
            <person name="Albersmeier A."/>
            <person name="Kalinowski J."/>
            <person name="Ruckert C."/>
        </authorList>
    </citation>
    <scope>NUCLEOTIDE SEQUENCE</scope>
    <source>
        <strain evidence="1">JCM 3276</strain>
    </source>
</reference>
<evidence type="ECO:0000313" key="2">
    <source>
        <dbReference type="Proteomes" id="UP000660680"/>
    </source>
</evidence>
<evidence type="ECO:0000313" key="1">
    <source>
        <dbReference type="EMBL" id="GGS50166.1"/>
    </source>
</evidence>
<comment type="caution">
    <text evidence="1">The sequence shown here is derived from an EMBL/GenBank/DDBJ whole genome shotgun (WGS) entry which is preliminary data.</text>
</comment>
<name>A0A918GQF0_9PSEU</name>
<keyword evidence="2" id="KW-1185">Reference proteome</keyword>
<proteinExistence type="predicted"/>